<sequence>MSKRGIWPVIAVIMTAIILGGWYYVFFYNKQNFESSAEGTFLPEEYEQQYHVFEATINVNKNKFDQLLIEHRIDLREGSLKYALYNPNGKLVEKGEVKAGTPFAKTLKVKPIKGEWMAKYYINKETDGHYLLKMKSS</sequence>
<evidence type="ECO:0000256" key="1">
    <source>
        <dbReference type="SAM" id="Phobius"/>
    </source>
</evidence>
<keyword evidence="1" id="KW-1133">Transmembrane helix</keyword>
<reference evidence="2" key="1">
    <citation type="submission" date="2010-10" db="EMBL/GenBank/DDBJ databases">
        <title>Complete sequence of chromosome of Geobacillus sp. Y4.1MC1.</title>
        <authorList>
            <consortium name="US DOE Joint Genome Institute"/>
            <person name="Lucas S."/>
            <person name="Copeland A."/>
            <person name="Lapidus A."/>
            <person name="Cheng J.-F."/>
            <person name="Bruce D."/>
            <person name="Goodwin L."/>
            <person name="Pitluck S."/>
            <person name="Chertkov O."/>
            <person name="Zhang X."/>
            <person name="Detter J.C."/>
            <person name="Han C."/>
            <person name="Tapia R."/>
            <person name="Land M."/>
            <person name="Hauser L."/>
            <person name="Jeffries C."/>
            <person name="Kyrpides N."/>
            <person name="Ivanova N."/>
            <person name="Ovchinnikova G."/>
            <person name="Brumm P."/>
            <person name="Mead D."/>
            <person name="Woyke T."/>
        </authorList>
    </citation>
    <scope>NUCLEOTIDE SEQUENCE [LARGE SCALE GENOMIC DNA]</scope>
    <source>
        <strain evidence="2">Y4.1MC1</strain>
    </source>
</reference>
<gene>
    <name evidence="2" type="ORF">GY4MC1_3602</name>
</gene>
<feature type="transmembrane region" description="Helical" evidence="1">
    <location>
        <begin position="6"/>
        <end position="26"/>
    </location>
</feature>
<keyword evidence="1" id="KW-0472">Membrane</keyword>
<proteinExistence type="predicted"/>
<protein>
    <submittedName>
        <fullName evidence="2">Uncharacterized protein</fullName>
    </submittedName>
</protein>
<evidence type="ECO:0000313" key="2">
    <source>
        <dbReference type="EMBL" id="ADP76240.1"/>
    </source>
</evidence>
<accession>A0A7U4DMD9</accession>
<dbReference type="AlphaFoldDB" id="A0A7U4DMD9"/>
<organism evidence="2">
    <name type="scientific">Geobacillus sp. (strain Y4.1MC1)</name>
    <dbReference type="NCBI Taxonomy" id="581103"/>
    <lineage>
        <taxon>Bacteria</taxon>
        <taxon>Bacillati</taxon>
        <taxon>Bacillota</taxon>
        <taxon>Bacilli</taxon>
        <taxon>Bacillales</taxon>
        <taxon>Anoxybacillaceae</taxon>
        <taxon>Geobacillus</taxon>
    </lineage>
</organism>
<name>A0A7U4DMD9_GEOS0</name>
<dbReference type="EMBL" id="CP002293">
    <property type="protein sequence ID" value="ADP76240.1"/>
    <property type="molecule type" value="Genomic_DNA"/>
</dbReference>
<dbReference type="KEGG" id="gmc:GY4MC1_3602"/>
<keyword evidence="1" id="KW-0812">Transmembrane</keyword>